<feature type="region of interest" description="Disordered" evidence="1">
    <location>
        <begin position="724"/>
        <end position="802"/>
    </location>
</feature>
<proteinExistence type="predicted"/>
<dbReference type="Gene3D" id="3.60.10.10">
    <property type="entry name" value="Endonuclease/exonuclease/phosphatase"/>
    <property type="match status" value="1"/>
</dbReference>
<gene>
    <name evidence="2" type="ORF">Tci_063157</name>
</gene>
<dbReference type="PANTHER" id="PTHR33710:SF79">
    <property type="entry name" value="OS06G0205337 PROTEIN"/>
    <property type="match status" value="1"/>
</dbReference>
<feature type="compositionally biased region" description="Polar residues" evidence="1">
    <location>
        <begin position="181"/>
        <end position="190"/>
    </location>
</feature>
<name>A0A6L2P0P8_TANCI</name>
<feature type="region of interest" description="Disordered" evidence="1">
    <location>
        <begin position="157"/>
        <end position="198"/>
    </location>
</feature>
<dbReference type="InterPro" id="IPR036691">
    <property type="entry name" value="Endo/exonu/phosph_ase_sf"/>
</dbReference>
<protein>
    <recommendedName>
        <fullName evidence="3">RNA-directed DNA polymerase, eukaryota, reverse transcriptase zinc-binding domain protein</fullName>
    </recommendedName>
</protein>
<evidence type="ECO:0000313" key="2">
    <source>
        <dbReference type="EMBL" id="GEU91179.1"/>
    </source>
</evidence>
<feature type="compositionally biased region" description="Basic and acidic residues" evidence="1">
    <location>
        <begin position="724"/>
        <end position="758"/>
    </location>
</feature>
<organism evidence="2">
    <name type="scientific">Tanacetum cinerariifolium</name>
    <name type="common">Dalmatian daisy</name>
    <name type="synonym">Chrysanthemum cinerariifolium</name>
    <dbReference type="NCBI Taxonomy" id="118510"/>
    <lineage>
        <taxon>Eukaryota</taxon>
        <taxon>Viridiplantae</taxon>
        <taxon>Streptophyta</taxon>
        <taxon>Embryophyta</taxon>
        <taxon>Tracheophyta</taxon>
        <taxon>Spermatophyta</taxon>
        <taxon>Magnoliopsida</taxon>
        <taxon>eudicotyledons</taxon>
        <taxon>Gunneridae</taxon>
        <taxon>Pentapetalae</taxon>
        <taxon>asterids</taxon>
        <taxon>campanulids</taxon>
        <taxon>Asterales</taxon>
        <taxon>Asteraceae</taxon>
        <taxon>Asteroideae</taxon>
        <taxon>Anthemideae</taxon>
        <taxon>Anthemidinae</taxon>
        <taxon>Tanacetum</taxon>
    </lineage>
</organism>
<feature type="compositionally biased region" description="Basic and acidic residues" evidence="1">
    <location>
        <begin position="769"/>
        <end position="784"/>
    </location>
</feature>
<dbReference type="EMBL" id="BKCJ010010347">
    <property type="protein sequence ID" value="GEU91179.1"/>
    <property type="molecule type" value="Genomic_DNA"/>
</dbReference>
<reference evidence="2" key="1">
    <citation type="journal article" date="2019" name="Sci. Rep.">
        <title>Draft genome of Tanacetum cinerariifolium, the natural source of mosquito coil.</title>
        <authorList>
            <person name="Yamashiro T."/>
            <person name="Shiraishi A."/>
            <person name="Satake H."/>
            <person name="Nakayama K."/>
        </authorList>
    </citation>
    <scope>NUCLEOTIDE SEQUENCE</scope>
</reference>
<dbReference type="AlphaFoldDB" id="A0A6L2P0P8"/>
<evidence type="ECO:0000256" key="1">
    <source>
        <dbReference type="SAM" id="MobiDB-lite"/>
    </source>
</evidence>
<comment type="caution">
    <text evidence="2">The sequence shown here is derived from an EMBL/GenBank/DDBJ whole genome shotgun (WGS) entry which is preliminary data.</text>
</comment>
<accession>A0A6L2P0P8</accession>
<dbReference type="SUPFAM" id="SSF56219">
    <property type="entry name" value="DNase I-like"/>
    <property type="match status" value="1"/>
</dbReference>
<sequence length="828" mass="93649">MTTLAKHIIVPGVENHPLMFGKSMYDFVGKLLAFLLVQNYVFNTWGKFGFQRFMRDEDDVFYFKFTSVTRLEQVKFHKVLVVAYSKDGLSLIVTQIRKPILLDAFTSSMCKTPWGRIGDCHVFGHTFEQCPKRIKEMPKPMKEVHNDGFKTVVNRKSKGTPVANSQKRTFGGVKDQEDSTSEAAVNETNGGNEGYDIFGNPNQSVVLNKVDSDSEVEETLIVEGPTGSKTKGQALPLRMFPMFSITAWNVRGLNRTPKQSESVPRCSSTGSGLLLLICVLRVVVSFLVGTWTWRLLWAELGLHKLVVKGCPWTFLGDFNVALNLEDTFSGSSSLNSAMIEFKDCVADNEVMDINCSGLHFTWNQKPKSGGGILKKLDRIMGNIVFIDTFLGAHAYFQPYRILDHSHLMLKIPDLPINKPKPFKFFNFLTHKTLKKPLRKLVYDHGNLHKRVNKLRHELDEAEKALDLCPTDQTLQVEDPNSAYFHKSLKSRNQRSHIETIRTMNNVQISGPSVPEAFVNHYKMFLGTDMTCDDLNYDGLFSCLVSDQSRDNMVRNVTDVEIKAAMFSIGDDRALGSDGYTFAFFKKGWDIVGQDMCKAVYDFLQMVVSDNQSAFVLDDLFIFARGDVESARVIMESLDEFKHVSGRIPSLPKKRDKIAEATLLSLTLHKVALAAKAQENVAKVKEKFAEEEIEKMVRGKEDEESYASEFVDFMLNDDVDDFGTRIEPGSHKKNPKVVDDDVNDKDKQYKKKDDDDKTKKTSIPKPNRSSRKDLSSYKTISKELKTTVSPTMLPHPKPKAREDLHSTRQRFFQEALPACAGDVVKFATI</sequence>
<evidence type="ECO:0008006" key="3">
    <source>
        <dbReference type="Google" id="ProtNLM"/>
    </source>
</evidence>
<dbReference type="PANTHER" id="PTHR33710">
    <property type="entry name" value="BNAC02G09200D PROTEIN"/>
    <property type="match status" value="1"/>
</dbReference>